<reference evidence="3 5" key="3">
    <citation type="submission" date="2019-02" db="EMBL/GenBank/DDBJ databases">
        <authorList>
            <person name="Zhang G."/>
        </authorList>
    </citation>
    <scope>NUCLEOTIDE SEQUENCE [LARGE SCALE GENOMIC DNA]</scope>
    <source>
        <strain evidence="3 5">CMB17</strain>
    </source>
</reference>
<evidence type="ECO:0000313" key="2">
    <source>
        <dbReference type="EMBL" id="SNR67822.1"/>
    </source>
</evidence>
<reference evidence="2" key="1">
    <citation type="submission" date="2017-06" db="EMBL/GenBank/DDBJ databases">
        <authorList>
            <person name="Kim H.J."/>
            <person name="Triplett B.A."/>
        </authorList>
    </citation>
    <scope>NUCLEOTIDE SEQUENCE [LARGE SCALE GENOMIC DNA]</scope>
    <source>
        <strain evidence="2">DSM 26170</strain>
    </source>
</reference>
<dbReference type="EMBL" id="SIRL01000015">
    <property type="protein sequence ID" value="TBN46982.1"/>
    <property type="molecule type" value="Genomic_DNA"/>
</dbReference>
<protein>
    <submittedName>
        <fullName evidence="3">ABC transporter substrate-binding protein</fullName>
    </submittedName>
    <submittedName>
        <fullName evidence="2">ABC-type Fe3+ transport system, substrate-binding protein</fullName>
    </submittedName>
</protein>
<dbReference type="Pfam" id="PF13343">
    <property type="entry name" value="SBP_bac_6"/>
    <property type="match status" value="1"/>
</dbReference>
<gene>
    <name evidence="3" type="ORF">EYF88_15825</name>
    <name evidence="2" type="ORF">SAMN06265378_11628</name>
</gene>
<dbReference type="RefSeq" id="WP_089389177.1">
    <property type="nucleotide sequence ID" value="NZ_FZNM01000016.1"/>
</dbReference>
<evidence type="ECO:0000313" key="4">
    <source>
        <dbReference type="Proteomes" id="UP000198409"/>
    </source>
</evidence>
<evidence type="ECO:0000313" key="5">
    <source>
        <dbReference type="Proteomes" id="UP000292859"/>
    </source>
</evidence>
<dbReference type="Gene3D" id="3.40.190.10">
    <property type="entry name" value="Periplasmic binding protein-like II"/>
    <property type="match status" value="2"/>
</dbReference>
<name>A0A238YA39_9RHOB</name>
<sequence length="394" mass="44459">MLQARLIRDRISRLCAILGGLILLHGPSSAEELRIITSYQEEVVEPMLEAFGRQHPDIRIRVLNKNTNAAVTEMLAGNERRFDLFWASAPEAFVVLDEGKRLLDLSDGPYADFAWSALGWSWHVSRDRPVPQDWDDLLDPAFAGEIAMSHPMRSGTMHSLLETILQQRGWQEGWAWILELAGQLNTISARSFGVLEGVEEGEFGIGLTIDFLALTRDNLEFRYGTPITLIPARIAALQGGMEPEAASLFITFVLSEKGQRILLRPDVHRIPAHAGVREEASSLLDPGWAALDFTQVPYDPKLAANRYWQVNQLFEAFVARDLLLRRDLWRRLNRLAASQAAETDKIRRLLTWMPLTEDQVRAADSDQATVLEWAARSYSLLNEADALIRVLEQP</sequence>
<accession>A0A238YA39</accession>
<proteinExistence type="predicted"/>
<dbReference type="EMBL" id="FZNM01000016">
    <property type="protein sequence ID" value="SNR67822.1"/>
    <property type="molecule type" value="Genomic_DNA"/>
</dbReference>
<dbReference type="GO" id="GO:0030288">
    <property type="term" value="C:outer membrane-bounded periplasmic space"/>
    <property type="evidence" value="ECO:0007669"/>
    <property type="project" value="TreeGrafter"/>
</dbReference>
<keyword evidence="1" id="KW-0732">Signal</keyword>
<dbReference type="AlphaFoldDB" id="A0A238YA39"/>
<dbReference type="PANTHER" id="PTHR30006:SF25">
    <property type="entry name" value="PHOSPHOGLYCERATE TRANSPORT REGULATORY PROTEIN PGTC"/>
    <property type="match status" value="1"/>
</dbReference>
<dbReference type="OrthoDB" id="9766989at2"/>
<dbReference type="PANTHER" id="PTHR30006">
    <property type="entry name" value="THIAMINE-BINDING PERIPLASMIC PROTEIN-RELATED"/>
    <property type="match status" value="1"/>
</dbReference>
<keyword evidence="5" id="KW-1185">Reference proteome</keyword>
<dbReference type="Proteomes" id="UP000198409">
    <property type="component" value="Unassembled WGS sequence"/>
</dbReference>
<dbReference type="SUPFAM" id="SSF53850">
    <property type="entry name" value="Periplasmic binding protein-like II"/>
    <property type="match status" value="1"/>
</dbReference>
<evidence type="ECO:0000256" key="1">
    <source>
        <dbReference type="ARBA" id="ARBA00022729"/>
    </source>
</evidence>
<organism evidence="2 4">
    <name type="scientific">Paracoccus sediminis</name>
    <dbReference type="NCBI Taxonomy" id="1214787"/>
    <lineage>
        <taxon>Bacteria</taxon>
        <taxon>Pseudomonadati</taxon>
        <taxon>Pseudomonadota</taxon>
        <taxon>Alphaproteobacteria</taxon>
        <taxon>Rhodobacterales</taxon>
        <taxon>Paracoccaceae</taxon>
        <taxon>Paracoccus</taxon>
    </lineage>
</organism>
<reference evidence="4" key="2">
    <citation type="submission" date="2017-06" db="EMBL/GenBank/DDBJ databases">
        <authorList>
            <person name="Varghese N."/>
            <person name="Submissions S."/>
        </authorList>
    </citation>
    <scope>NUCLEOTIDE SEQUENCE [LARGE SCALE GENOMIC DNA]</scope>
    <source>
        <strain evidence="4">DSM 26170</strain>
    </source>
</reference>
<evidence type="ECO:0000313" key="3">
    <source>
        <dbReference type="EMBL" id="TBN46982.1"/>
    </source>
</evidence>
<dbReference type="Proteomes" id="UP000292859">
    <property type="component" value="Unassembled WGS sequence"/>
</dbReference>